<dbReference type="AlphaFoldDB" id="A0A0B3S174"/>
<dbReference type="Gene3D" id="3.40.30.10">
    <property type="entry name" value="Glutaredoxin"/>
    <property type="match status" value="1"/>
</dbReference>
<organism evidence="5 6">
    <name type="scientific">Mameliella alba</name>
    <dbReference type="NCBI Taxonomy" id="561184"/>
    <lineage>
        <taxon>Bacteria</taxon>
        <taxon>Pseudomonadati</taxon>
        <taxon>Pseudomonadota</taxon>
        <taxon>Alphaproteobacteria</taxon>
        <taxon>Rhodobacterales</taxon>
        <taxon>Roseobacteraceae</taxon>
        <taxon>Mameliella</taxon>
    </lineage>
</organism>
<dbReference type="OrthoDB" id="9800621at2"/>
<dbReference type="GO" id="GO:0042744">
    <property type="term" value="P:hydrogen peroxide catabolic process"/>
    <property type="evidence" value="ECO:0007669"/>
    <property type="project" value="TreeGrafter"/>
</dbReference>
<dbReference type="PROSITE" id="PS51352">
    <property type="entry name" value="THIOREDOXIN_2"/>
    <property type="match status" value="1"/>
</dbReference>
<dbReference type="InterPro" id="IPR013766">
    <property type="entry name" value="Thioredoxin_domain"/>
</dbReference>
<accession>A0A0B3S174</accession>
<evidence type="ECO:0000313" key="5">
    <source>
        <dbReference type="EMBL" id="KHQ52713.1"/>
    </source>
</evidence>
<name>A0A0B3S174_9RHOB</name>
<comment type="caution">
    <text evidence="5">The sequence shown here is derived from an EMBL/GenBank/DDBJ whole genome shotgun (WGS) entry which is preliminary data.</text>
</comment>
<gene>
    <name evidence="5" type="ORF">OA50_02749</name>
</gene>
<dbReference type="InterPro" id="IPR013740">
    <property type="entry name" value="Redoxin"/>
</dbReference>
<comment type="function">
    <text evidence="4">Thiol-specific peroxidase that catalyzes the reduction of hydrogen peroxide and organic hydroperoxides to water and alcohols, respectively. Plays a role in cell protection against oxidative stress by detoxifying peroxides.</text>
</comment>
<dbReference type="PANTHER" id="PTHR10430:SF16">
    <property type="entry name" value="PEROXIREDOXIN-5, MITOCHONDRIAL"/>
    <property type="match status" value="1"/>
</dbReference>
<keyword evidence="4" id="KW-0676">Redox-active center</keyword>
<evidence type="ECO:0000256" key="2">
    <source>
        <dbReference type="ARBA" id="ARBA00023002"/>
    </source>
</evidence>
<dbReference type="STRING" id="561184.SAMN05216376_108101"/>
<dbReference type="GO" id="GO:0008379">
    <property type="term" value="F:thioredoxin peroxidase activity"/>
    <property type="evidence" value="ECO:0007669"/>
    <property type="project" value="InterPro"/>
</dbReference>
<proteinExistence type="inferred from homology"/>
<keyword evidence="6" id="KW-1185">Reference proteome</keyword>
<dbReference type="PANTHER" id="PTHR10430">
    <property type="entry name" value="PEROXIREDOXIN"/>
    <property type="match status" value="1"/>
</dbReference>
<dbReference type="RefSeq" id="WP_043142356.1">
    <property type="nucleotide sequence ID" value="NZ_BMGQ01000008.1"/>
</dbReference>
<protein>
    <recommendedName>
        <fullName evidence="4">Glutathione-dependent peroxiredoxin</fullName>
        <ecNumber evidence="4">1.11.1.27</ecNumber>
    </recommendedName>
</protein>
<dbReference type="Pfam" id="PF08534">
    <property type="entry name" value="Redoxin"/>
    <property type="match status" value="1"/>
</dbReference>
<evidence type="ECO:0000256" key="1">
    <source>
        <dbReference type="ARBA" id="ARBA00022559"/>
    </source>
</evidence>
<dbReference type="GO" id="GO:0045454">
    <property type="term" value="P:cell redox homeostasis"/>
    <property type="evidence" value="ECO:0007669"/>
    <property type="project" value="TreeGrafter"/>
</dbReference>
<evidence type="ECO:0000313" key="6">
    <source>
        <dbReference type="Proteomes" id="UP000030960"/>
    </source>
</evidence>
<evidence type="ECO:0000256" key="4">
    <source>
        <dbReference type="RuleBase" id="RU366011"/>
    </source>
</evidence>
<keyword evidence="2 4" id="KW-0560">Oxidoreductase</keyword>
<dbReference type="GO" id="GO:0005737">
    <property type="term" value="C:cytoplasm"/>
    <property type="evidence" value="ECO:0007669"/>
    <property type="project" value="TreeGrafter"/>
</dbReference>
<evidence type="ECO:0000256" key="3">
    <source>
        <dbReference type="PIRSR" id="PIRSR637944-1"/>
    </source>
</evidence>
<dbReference type="InterPro" id="IPR036249">
    <property type="entry name" value="Thioredoxin-like_sf"/>
</dbReference>
<accession>A0A225PUY3</accession>
<accession>A0A225QQ60</accession>
<comment type="catalytic activity">
    <reaction evidence="4">
        <text>a hydroperoxide + 2 glutathione = an alcohol + glutathione disulfide + H2O</text>
        <dbReference type="Rhea" id="RHEA:62632"/>
        <dbReference type="ChEBI" id="CHEBI:15377"/>
        <dbReference type="ChEBI" id="CHEBI:30879"/>
        <dbReference type="ChEBI" id="CHEBI:35924"/>
        <dbReference type="ChEBI" id="CHEBI:57925"/>
        <dbReference type="ChEBI" id="CHEBI:58297"/>
        <dbReference type="EC" id="1.11.1.27"/>
    </reaction>
</comment>
<keyword evidence="1 4" id="KW-0575">Peroxidase</keyword>
<dbReference type="CDD" id="cd03013">
    <property type="entry name" value="PRX5_like"/>
    <property type="match status" value="1"/>
</dbReference>
<reference evidence="5 6" key="1">
    <citation type="submission" date="2014-10" db="EMBL/GenBank/DDBJ databases">
        <title>Genome sequence of Ponticoccus sp. strain UMTAT08 isolated from clonal culture of toxic dinoflagellate Alexandrium tamiyavanichii.</title>
        <authorList>
            <person name="Gan H.Y."/>
            <person name="Muhd D.-D."/>
            <person name="Mohd Noor M.E."/>
            <person name="Yeong Y.S."/>
            <person name="Usup G."/>
        </authorList>
    </citation>
    <scope>NUCLEOTIDE SEQUENCE [LARGE SCALE GENOMIC DNA]</scope>
    <source>
        <strain evidence="5 6">UMTAT08</strain>
    </source>
</reference>
<dbReference type="SUPFAM" id="SSF52833">
    <property type="entry name" value="Thioredoxin-like"/>
    <property type="match status" value="1"/>
</dbReference>
<dbReference type="InterPro" id="IPR037944">
    <property type="entry name" value="PRX5-like"/>
</dbReference>
<dbReference type="GO" id="GO:0034599">
    <property type="term" value="P:cellular response to oxidative stress"/>
    <property type="evidence" value="ECO:0007669"/>
    <property type="project" value="InterPro"/>
</dbReference>
<comment type="similarity">
    <text evidence="4">Belongs to the peroxiredoxin family. Prx5 subfamily.</text>
</comment>
<sequence length="161" mass="16894">MAISAGDSLPEATLSRMGDEGPEQVKLSDLTKGRKVAIVGFPGAFSGTCDQAHLPSIIRVKDQLAAKGVEEIIGVAVNDVFVMAAWAKSSGAEEAGITMLGDLDASFAKSIGMDFSVPEIGFYDRLKRLTMLVEDGKVTVLNVEDTRGCTNSSGEALVEAI</sequence>
<feature type="active site" description="Cysteine sulfenic acid (-SOH) intermediate" evidence="3">
    <location>
        <position position="49"/>
    </location>
</feature>
<dbReference type="Proteomes" id="UP000030960">
    <property type="component" value="Unassembled WGS sequence"/>
</dbReference>
<dbReference type="EMBL" id="JSUQ01000010">
    <property type="protein sequence ID" value="KHQ52713.1"/>
    <property type="molecule type" value="Genomic_DNA"/>
</dbReference>
<dbReference type="EC" id="1.11.1.27" evidence="4"/>
<keyword evidence="4" id="KW-0049">Antioxidant</keyword>
<dbReference type="GeneID" id="66501847"/>